<dbReference type="EMBL" id="MTHB01000014">
    <property type="protein sequence ID" value="OXC80451.1"/>
    <property type="molecule type" value="Genomic_DNA"/>
</dbReference>
<dbReference type="InterPro" id="IPR048126">
    <property type="entry name" value="Toxin_VasX"/>
</dbReference>
<name>A0A226XAH8_CABSO</name>
<evidence type="ECO:0000313" key="4">
    <source>
        <dbReference type="Proteomes" id="UP000214720"/>
    </source>
</evidence>
<dbReference type="NCBIfam" id="NF041559">
    <property type="entry name" value="BTH_I2691_fam"/>
    <property type="match status" value="1"/>
</dbReference>
<dbReference type="RefSeq" id="WP_089158936.1">
    <property type="nucleotide sequence ID" value="NZ_MTHB01000014.1"/>
</dbReference>
<organism evidence="3 4">
    <name type="scientific">Caballeronia sordidicola</name>
    <name type="common">Burkholderia sordidicola</name>
    <dbReference type="NCBI Taxonomy" id="196367"/>
    <lineage>
        <taxon>Bacteria</taxon>
        <taxon>Pseudomonadati</taxon>
        <taxon>Pseudomonadota</taxon>
        <taxon>Betaproteobacteria</taxon>
        <taxon>Burkholderiales</taxon>
        <taxon>Burkholderiaceae</taxon>
        <taxon>Caballeronia</taxon>
    </lineage>
</organism>
<keyword evidence="1" id="KW-0472">Membrane</keyword>
<keyword evidence="1" id="KW-0812">Transmembrane</keyword>
<evidence type="ECO:0000259" key="2">
    <source>
        <dbReference type="Pfam" id="PF20249"/>
    </source>
</evidence>
<protein>
    <recommendedName>
        <fullName evidence="2">Toxin VasX N-terminal region domain-containing protein</fullName>
    </recommendedName>
</protein>
<feature type="domain" description="Toxin VasX N-terminal region" evidence="2">
    <location>
        <begin position="8"/>
        <end position="165"/>
    </location>
</feature>
<gene>
    <name evidence="3" type="ORF">BSU04_01545</name>
</gene>
<evidence type="ECO:0000313" key="3">
    <source>
        <dbReference type="EMBL" id="OXC80451.1"/>
    </source>
</evidence>
<proteinExistence type="predicted"/>
<comment type="caution">
    <text evidence="3">The sequence shown here is derived from an EMBL/GenBank/DDBJ whole genome shotgun (WGS) entry which is preliminary data.</text>
</comment>
<accession>A0A226XAH8</accession>
<sequence length="944" mass="101590">MATTEPKCANCEKTGLPILPVRYTALPEAMTAKLPDGVSGVGVTDVTLDRHKYGLRILREGWLYLFYMKGARGSKYWEVYKVTADGRLWKQSLPLPATPVTDPACAKKSIAVPMDIIAIEQPENCTEVYIAFSEHTWLDSTFKLYAGSDTLRKQRMQCIEPSKWIKGTKPTHGHAAVATEQSIDEIVEYMPGLDPDLLQPRHHPLSEASGKYDPAVAKRESTRYPLYIRQATPASTSAALVRLMKNVGETTHDKSHPPMVLALWDGIGNAHELNGFRNDAGSMLAIYTRERAMQIDAMMSIDAAEVAVRNGAVESKSRWRSSLRAGWEALLNSGGGGGLDGIPVAPPPLSAEDEAASEQRIRDAGKISPQEAKKIGDAAWPQYQKELVLPKLNAFRPWFTSIQNAVSQIQSKRTPDVEAWLKAPTFLATLHDYRDDDISDGIAFEAVVAEAINGLPSEDRGAKVMEGLINNMNPNAVESLVWRAFTYNQKEPKAEIKELLAQATAHKSTLIEKASEGAETVTKALEKLKTFVELREKMSEVKEHEHPVSATERYLKNHHGDRLIVTMGDGLFKWTGLGLLGDCVGTFMIRGALMLRVGISQADTIGLIKQAAKVEPAMRLKLQNGYRAQRTKGVPAGEAYIQTLQSLAADDDGKVYRAKWAAVKLTEEGKSINVGVRIGGTLAVIELLSFGCGLAKADKNGEDYAMLVAGGFSSMSACLQSSTKLMTGLGKDAAQTLANLKAVTGYFGGASAMIGAVVDFGKGAEESKKGRYATALLYRVKGLLGLAATGANLLTALTSSAPLIARVTGVRSVAWLGKAGAGIAGAEARAGALAGSAATNAAKAAGMTAMDVAAEEAGVVIGERAALLLIGRTVLILAGWEVAVVITVIQVLIWYFSDDDLQTWLEKCGFGKSPPSNPPWTVDKQHEEFEKALKALGLASEGSE</sequence>
<keyword evidence="1" id="KW-1133">Transmembrane helix</keyword>
<evidence type="ECO:0000256" key="1">
    <source>
        <dbReference type="SAM" id="Phobius"/>
    </source>
</evidence>
<reference evidence="4" key="1">
    <citation type="submission" date="2017-01" db="EMBL/GenBank/DDBJ databases">
        <title>Genome Analysis of Deinococcus marmoris KOPRI26562.</title>
        <authorList>
            <person name="Kim J.H."/>
            <person name="Oh H.-M."/>
        </authorList>
    </citation>
    <scope>NUCLEOTIDE SEQUENCE [LARGE SCALE GENOMIC DNA]</scope>
    <source>
        <strain evidence="4">PAMC 26633</strain>
    </source>
</reference>
<dbReference type="CDD" id="cd20707">
    <property type="entry name" value="MIX_III"/>
    <property type="match status" value="1"/>
</dbReference>
<dbReference type="InterPro" id="IPR046864">
    <property type="entry name" value="VasX_N"/>
</dbReference>
<dbReference type="Pfam" id="PF20249">
    <property type="entry name" value="VasX_N"/>
    <property type="match status" value="1"/>
</dbReference>
<feature type="transmembrane region" description="Helical" evidence="1">
    <location>
        <begin position="874"/>
        <end position="896"/>
    </location>
</feature>
<dbReference type="Proteomes" id="UP000214720">
    <property type="component" value="Unassembled WGS sequence"/>
</dbReference>
<dbReference type="OrthoDB" id="8664525at2"/>
<dbReference type="AlphaFoldDB" id="A0A226XAH8"/>